<dbReference type="InterPro" id="IPR023801">
    <property type="entry name" value="His_deacetylse_dom"/>
</dbReference>
<gene>
    <name evidence="4" type="ORF">PPSIR1_39705</name>
</gene>
<evidence type="ECO:0000256" key="2">
    <source>
        <dbReference type="ARBA" id="ARBA00022801"/>
    </source>
</evidence>
<accession>A6FY71</accession>
<dbReference type="InterPro" id="IPR023696">
    <property type="entry name" value="Ureohydrolase_dom_sf"/>
</dbReference>
<comment type="similarity">
    <text evidence="1">Belongs to the histone deacetylase family.</text>
</comment>
<dbReference type="PRINTS" id="PR01270">
    <property type="entry name" value="HDASUPER"/>
</dbReference>
<dbReference type="Pfam" id="PF00850">
    <property type="entry name" value="Hist_deacetyl"/>
    <property type="match status" value="1"/>
</dbReference>
<comment type="caution">
    <text evidence="4">The sequence shown here is derived from an EMBL/GenBank/DDBJ whole genome shotgun (WGS) entry which is preliminary data.</text>
</comment>
<dbReference type="eggNOG" id="COG0123">
    <property type="taxonomic scope" value="Bacteria"/>
</dbReference>
<reference evidence="4 5" key="1">
    <citation type="submission" date="2007-06" db="EMBL/GenBank/DDBJ databases">
        <authorList>
            <person name="Shimkets L."/>
            <person name="Ferriera S."/>
            <person name="Johnson J."/>
            <person name="Kravitz S."/>
            <person name="Beeson K."/>
            <person name="Sutton G."/>
            <person name="Rogers Y.-H."/>
            <person name="Friedman R."/>
            <person name="Frazier M."/>
            <person name="Venter J.C."/>
        </authorList>
    </citation>
    <scope>NUCLEOTIDE SEQUENCE [LARGE SCALE GENOMIC DNA]</scope>
    <source>
        <strain evidence="4 5">SIR-1</strain>
    </source>
</reference>
<name>A6FY71_9BACT</name>
<dbReference type="OrthoDB" id="9808367at2"/>
<dbReference type="PANTHER" id="PTHR10625:SF19">
    <property type="entry name" value="HISTONE DEACETYLASE 12"/>
    <property type="match status" value="1"/>
</dbReference>
<dbReference type="CDD" id="cd09993">
    <property type="entry name" value="HDAC_classIV"/>
    <property type="match status" value="1"/>
</dbReference>
<evidence type="ECO:0000313" key="5">
    <source>
        <dbReference type="Proteomes" id="UP000005801"/>
    </source>
</evidence>
<proteinExistence type="inferred from homology"/>
<dbReference type="Gene3D" id="3.40.800.20">
    <property type="entry name" value="Histone deacetylase domain"/>
    <property type="match status" value="1"/>
</dbReference>
<dbReference type="RefSeq" id="WP_006969420.1">
    <property type="nucleotide sequence ID" value="NZ_ABCS01000003.1"/>
</dbReference>
<evidence type="ECO:0000313" key="4">
    <source>
        <dbReference type="EMBL" id="EDM81450.1"/>
    </source>
</evidence>
<dbReference type="GO" id="GO:0040029">
    <property type="term" value="P:epigenetic regulation of gene expression"/>
    <property type="evidence" value="ECO:0007669"/>
    <property type="project" value="TreeGrafter"/>
</dbReference>
<evidence type="ECO:0000256" key="1">
    <source>
        <dbReference type="ARBA" id="ARBA00005947"/>
    </source>
</evidence>
<dbReference type="Proteomes" id="UP000005801">
    <property type="component" value="Unassembled WGS sequence"/>
</dbReference>
<keyword evidence="5" id="KW-1185">Reference proteome</keyword>
<dbReference type="EMBL" id="ABCS01000003">
    <property type="protein sequence ID" value="EDM81450.1"/>
    <property type="molecule type" value="Genomic_DNA"/>
</dbReference>
<dbReference type="GO" id="GO:0016787">
    <property type="term" value="F:hydrolase activity"/>
    <property type="evidence" value="ECO:0007669"/>
    <property type="project" value="UniProtKB-KW"/>
</dbReference>
<evidence type="ECO:0000259" key="3">
    <source>
        <dbReference type="Pfam" id="PF00850"/>
    </source>
</evidence>
<dbReference type="InterPro" id="IPR044150">
    <property type="entry name" value="HDAC_classIV"/>
</dbReference>
<dbReference type="STRING" id="391625.PPSIR1_39705"/>
<dbReference type="GO" id="GO:0004407">
    <property type="term" value="F:histone deacetylase activity"/>
    <property type="evidence" value="ECO:0007669"/>
    <property type="project" value="InterPro"/>
</dbReference>
<dbReference type="PANTHER" id="PTHR10625">
    <property type="entry name" value="HISTONE DEACETYLASE HDAC1-RELATED"/>
    <property type="match status" value="1"/>
</dbReference>
<protein>
    <submittedName>
        <fullName evidence="4">Histone deacetylase superfamily protein</fullName>
    </submittedName>
</protein>
<feature type="domain" description="Histone deacetylase" evidence="3">
    <location>
        <begin position="50"/>
        <end position="320"/>
    </location>
</feature>
<keyword evidence="2" id="KW-0378">Hydrolase</keyword>
<dbReference type="InterPro" id="IPR000286">
    <property type="entry name" value="HDACs"/>
</dbReference>
<dbReference type="SUPFAM" id="SSF52768">
    <property type="entry name" value="Arginase/deacetylase"/>
    <property type="match status" value="1"/>
</dbReference>
<dbReference type="InterPro" id="IPR037138">
    <property type="entry name" value="His_deacetylse_dom_sf"/>
</dbReference>
<organism evidence="4 5">
    <name type="scientific">Plesiocystis pacifica SIR-1</name>
    <dbReference type="NCBI Taxonomy" id="391625"/>
    <lineage>
        <taxon>Bacteria</taxon>
        <taxon>Pseudomonadati</taxon>
        <taxon>Myxococcota</taxon>
        <taxon>Polyangia</taxon>
        <taxon>Nannocystales</taxon>
        <taxon>Nannocystaceae</taxon>
        <taxon>Plesiocystis</taxon>
    </lineage>
</organism>
<sequence>MPALGELSTVPLAWRRRVQRAAARVWGERVVVVHGHHYRHEFPSVPVDGMRGERILSALVREGLVGPECVVRPTPAAFVKLARVHDQAYLERLESAAVMEQAFGEVVPPGPATAIVELQRAMVGGTMLAARAAWRRHKLAVNLGGGFHHARRDRAGGFCLLNDVAVAIAELRASGFTGPISVVDLDLHDGDGTRLMFADDPSVWTFSIHNRHWAPTQAVSSTAIALGDDVGDRDYLGALRSHLPRALDAHRPSLVFYLAGCDPADDDPLGNWHISAEAMLARDRFVLDALRARGVESVVWLLAGGYGSGAWRHSARGLIAGLGGPAKPRLPSTEAITLSRYRDLAGVLDPSELSGTAPGELVFDESDLLGVAPPDPGPARFLGYYTLSGVELGLERYGLLARLRDLGYEPRVEMVVDGGRRDSAGDTVRVWGRAQTREGSAAEHLLVEARLSRDRRTAPGFELLRIEWLLLQNPRASWQGGRVALPGQAHPGLGLFEESSLLMVMICERLGLDGIVVVPSHFHVAARWHGRMRFLDPLAEGRFRALRAAAGELPIDEASRAVEDGRVLEPEGSGLRDAGRAYEPAALVLATSPTLKARFGPQWRARADAVEALARFELGSATS</sequence>
<dbReference type="AlphaFoldDB" id="A6FY71"/>